<dbReference type="SUPFAM" id="SSF56112">
    <property type="entry name" value="Protein kinase-like (PK-like)"/>
    <property type="match status" value="1"/>
</dbReference>
<dbReference type="Proteomes" id="UP000248961">
    <property type="component" value="Unassembled WGS sequence"/>
</dbReference>
<name>A0A395HQ41_ASPHC</name>
<dbReference type="AlphaFoldDB" id="A0A395HQ41"/>
<gene>
    <name evidence="1" type="ORF">BO97DRAFT_168147</name>
</gene>
<dbReference type="OrthoDB" id="2687876at2759"/>
<dbReference type="RefSeq" id="XP_025548549.1">
    <property type="nucleotide sequence ID" value="XM_025690280.1"/>
</dbReference>
<evidence type="ECO:0000313" key="1">
    <source>
        <dbReference type="EMBL" id="RAL09395.1"/>
    </source>
</evidence>
<sequence length="266" mass="30203">MTKLPTVRLLECEVGENGDGVFRLLVDGQFVKYLTVEPGIYEVDDLCFEPSLVRILPKFPTGNWNEAFVARNDDDGQPYFACFNLTQFPSVQNAWHKTLVEYTDMTLGKYLRRGVYEAKCPGFHDLVVAKFATFNHEIQYLENETTAYQWLDGYVIGPQFLGHITEHGRVIGFLMERITDARHAGPEDLQACQEVLSRLHTLGLRHGDTNLHNFLIREGKAILIDFDTTRKCDDEESLRTELEMLPVCLADKSGRGGTTVSYSEGE</sequence>
<protein>
    <submittedName>
        <fullName evidence="1">Alpha-galactosidase A</fullName>
    </submittedName>
</protein>
<dbReference type="Pfam" id="PF06293">
    <property type="entry name" value="Kdo"/>
    <property type="match status" value="1"/>
</dbReference>
<evidence type="ECO:0000313" key="2">
    <source>
        <dbReference type="Proteomes" id="UP000248961"/>
    </source>
</evidence>
<dbReference type="STRING" id="1450537.A0A395HQ41"/>
<dbReference type="InterPro" id="IPR011009">
    <property type="entry name" value="Kinase-like_dom_sf"/>
</dbReference>
<accession>A0A395HQ41</accession>
<proteinExistence type="predicted"/>
<dbReference type="EMBL" id="KZ824304">
    <property type="protein sequence ID" value="RAL09395.1"/>
    <property type="molecule type" value="Genomic_DNA"/>
</dbReference>
<organism evidence="1 2">
    <name type="scientific">Aspergillus homomorphus (strain CBS 101889)</name>
    <dbReference type="NCBI Taxonomy" id="1450537"/>
    <lineage>
        <taxon>Eukaryota</taxon>
        <taxon>Fungi</taxon>
        <taxon>Dikarya</taxon>
        <taxon>Ascomycota</taxon>
        <taxon>Pezizomycotina</taxon>
        <taxon>Eurotiomycetes</taxon>
        <taxon>Eurotiomycetidae</taxon>
        <taxon>Eurotiales</taxon>
        <taxon>Aspergillaceae</taxon>
        <taxon>Aspergillus</taxon>
        <taxon>Aspergillus subgen. Circumdati</taxon>
    </lineage>
</organism>
<reference evidence="1 2" key="1">
    <citation type="submission" date="2018-02" db="EMBL/GenBank/DDBJ databases">
        <title>The genomes of Aspergillus section Nigri reveals drivers in fungal speciation.</title>
        <authorList>
            <consortium name="DOE Joint Genome Institute"/>
            <person name="Vesth T.C."/>
            <person name="Nybo J."/>
            <person name="Theobald S."/>
            <person name="Brandl J."/>
            <person name="Frisvad J.C."/>
            <person name="Nielsen K.F."/>
            <person name="Lyhne E.K."/>
            <person name="Kogle M.E."/>
            <person name="Kuo A."/>
            <person name="Riley R."/>
            <person name="Clum A."/>
            <person name="Nolan M."/>
            <person name="Lipzen A."/>
            <person name="Salamov A."/>
            <person name="Henrissat B."/>
            <person name="Wiebenga A."/>
            <person name="De vries R.P."/>
            <person name="Grigoriev I.V."/>
            <person name="Mortensen U.H."/>
            <person name="Andersen M.R."/>
            <person name="Baker S.E."/>
        </authorList>
    </citation>
    <scope>NUCLEOTIDE SEQUENCE [LARGE SCALE GENOMIC DNA]</scope>
    <source>
        <strain evidence="1 2">CBS 101889</strain>
    </source>
</reference>
<dbReference type="Gene3D" id="1.10.510.10">
    <property type="entry name" value="Transferase(Phosphotransferase) domain 1"/>
    <property type="match status" value="1"/>
</dbReference>
<dbReference type="GeneID" id="37194569"/>
<dbReference type="VEuPathDB" id="FungiDB:BO97DRAFT_168147"/>
<keyword evidence="2" id="KW-1185">Reference proteome</keyword>